<evidence type="ECO:0000259" key="1">
    <source>
        <dbReference type="Pfam" id="PF12706"/>
    </source>
</evidence>
<dbReference type="OrthoDB" id="9800940at2"/>
<dbReference type="Pfam" id="PF12706">
    <property type="entry name" value="Lactamase_B_2"/>
    <property type="match status" value="1"/>
</dbReference>
<dbReference type="PANTHER" id="PTHR42663:SF6">
    <property type="entry name" value="HYDROLASE C777.06C-RELATED"/>
    <property type="match status" value="1"/>
</dbReference>
<protein>
    <submittedName>
        <fullName evidence="2">Phosphoribosyl 1,2-cyclic phosphodiesterase</fullName>
    </submittedName>
</protein>
<dbReference type="Proteomes" id="UP000189810">
    <property type="component" value="Chromosome I"/>
</dbReference>
<proteinExistence type="predicted"/>
<reference evidence="2 3" key="1">
    <citation type="submission" date="2016-11" db="EMBL/GenBank/DDBJ databases">
        <authorList>
            <person name="Jaros S."/>
            <person name="Januszkiewicz K."/>
            <person name="Wedrychowicz H."/>
        </authorList>
    </citation>
    <scope>NUCLEOTIDE SEQUENCE [LARGE SCALE GENOMIC DNA]</scope>
    <source>
        <strain evidence="2 3">DSM 19557</strain>
    </source>
</reference>
<dbReference type="RefSeq" id="WP_079653831.1">
    <property type="nucleotide sequence ID" value="NZ_LT670846.1"/>
</dbReference>
<evidence type="ECO:0000313" key="2">
    <source>
        <dbReference type="EMBL" id="SHK32779.1"/>
    </source>
</evidence>
<keyword evidence="3" id="KW-1185">Reference proteome</keyword>
<accession>A0A1M6RK26</accession>
<dbReference type="PANTHER" id="PTHR42663">
    <property type="entry name" value="HYDROLASE C777.06C-RELATED-RELATED"/>
    <property type="match status" value="1"/>
</dbReference>
<name>A0A1M6RK26_9AQUI</name>
<evidence type="ECO:0000313" key="3">
    <source>
        <dbReference type="Proteomes" id="UP000189810"/>
    </source>
</evidence>
<dbReference type="SUPFAM" id="SSF56281">
    <property type="entry name" value="Metallo-hydrolase/oxidoreductase"/>
    <property type="match status" value="1"/>
</dbReference>
<dbReference type="EMBL" id="LT670846">
    <property type="protein sequence ID" value="SHK32779.1"/>
    <property type="molecule type" value="Genomic_DNA"/>
</dbReference>
<organism evidence="2 3">
    <name type="scientific">Thermocrinis minervae</name>
    <dbReference type="NCBI Taxonomy" id="381751"/>
    <lineage>
        <taxon>Bacteria</taxon>
        <taxon>Pseudomonadati</taxon>
        <taxon>Aquificota</taxon>
        <taxon>Aquificia</taxon>
        <taxon>Aquificales</taxon>
        <taxon>Aquificaceae</taxon>
        <taxon>Thermocrinis</taxon>
    </lineage>
</organism>
<dbReference type="STRING" id="381751.SAMN05444391_0682"/>
<dbReference type="InterPro" id="IPR036866">
    <property type="entry name" value="RibonucZ/Hydroxyglut_hydro"/>
</dbReference>
<sequence>MNRIIFIGTAGGRGSVFRLLRRSGGFLIYLSNTWMHVDPGPGAFVYLHQMNFDLRNLDLVVLSHVHLDHSSDINAVLESSTDGGKLNHVGVFAPKEAFEGKNRVILPFLVERLRVKGYFQEGEPLYYKGVEILPVMKHTHHGADTYALLFNKRILYVSCALYEDRMLAKYPKEVDVMIINTTLYKKTKPIDHLSVDDAKVLIKNLRPKLAILTHFGWEFLTHHDPRKVAREVEEYTGVKTISAEDGMEVLL</sequence>
<dbReference type="InterPro" id="IPR001279">
    <property type="entry name" value="Metallo-B-lactamas"/>
</dbReference>
<gene>
    <name evidence="2" type="ORF">SAMN05444391_0682</name>
</gene>
<feature type="domain" description="Metallo-beta-lactamase" evidence="1">
    <location>
        <begin position="33"/>
        <end position="215"/>
    </location>
</feature>
<dbReference type="Gene3D" id="3.60.15.10">
    <property type="entry name" value="Ribonuclease Z/Hydroxyacylglutathione hydrolase-like"/>
    <property type="match status" value="1"/>
</dbReference>
<dbReference type="AlphaFoldDB" id="A0A1M6RK26"/>